<gene>
    <name evidence="2" type="ORF">Pla22_03990</name>
</gene>
<organism evidence="2 3">
    <name type="scientific">Rubripirellula amarantea</name>
    <dbReference type="NCBI Taxonomy" id="2527999"/>
    <lineage>
        <taxon>Bacteria</taxon>
        <taxon>Pseudomonadati</taxon>
        <taxon>Planctomycetota</taxon>
        <taxon>Planctomycetia</taxon>
        <taxon>Pirellulales</taxon>
        <taxon>Pirellulaceae</taxon>
        <taxon>Rubripirellula</taxon>
    </lineage>
</organism>
<proteinExistence type="predicted"/>
<keyword evidence="3" id="KW-1185">Reference proteome</keyword>
<evidence type="ECO:0000313" key="3">
    <source>
        <dbReference type="Proteomes" id="UP000316598"/>
    </source>
</evidence>
<dbReference type="OrthoDB" id="227135at2"/>
<protein>
    <submittedName>
        <fullName evidence="2">FG-GAP repeat protein</fullName>
    </submittedName>
</protein>
<dbReference type="Gene3D" id="2.130.10.130">
    <property type="entry name" value="Integrin alpha, N-terminal"/>
    <property type="match status" value="1"/>
</dbReference>
<dbReference type="InterPro" id="IPR013517">
    <property type="entry name" value="FG-GAP"/>
</dbReference>
<comment type="caution">
    <text evidence="2">The sequence shown here is derived from an EMBL/GenBank/DDBJ whole genome shotgun (WGS) entry which is preliminary data.</text>
</comment>
<name>A0A5C5WRT0_9BACT</name>
<reference evidence="2 3" key="1">
    <citation type="submission" date="2019-02" db="EMBL/GenBank/DDBJ databases">
        <title>Deep-cultivation of Planctomycetes and their phenomic and genomic characterization uncovers novel biology.</title>
        <authorList>
            <person name="Wiegand S."/>
            <person name="Jogler M."/>
            <person name="Boedeker C."/>
            <person name="Pinto D."/>
            <person name="Vollmers J."/>
            <person name="Rivas-Marin E."/>
            <person name="Kohn T."/>
            <person name="Peeters S.H."/>
            <person name="Heuer A."/>
            <person name="Rast P."/>
            <person name="Oberbeckmann S."/>
            <person name="Bunk B."/>
            <person name="Jeske O."/>
            <person name="Meyerdierks A."/>
            <person name="Storesund J.E."/>
            <person name="Kallscheuer N."/>
            <person name="Luecker S."/>
            <person name="Lage O.M."/>
            <person name="Pohl T."/>
            <person name="Merkel B.J."/>
            <person name="Hornburger P."/>
            <person name="Mueller R.-W."/>
            <person name="Bruemmer F."/>
            <person name="Labrenz M."/>
            <person name="Spormann A.M."/>
            <person name="Op Den Camp H."/>
            <person name="Overmann J."/>
            <person name="Amann R."/>
            <person name="Jetten M.S.M."/>
            <person name="Mascher T."/>
            <person name="Medema M.H."/>
            <person name="Devos D.P."/>
            <person name="Kaster A.-K."/>
            <person name="Ovreas L."/>
            <person name="Rohde M."/>
            <person name="Galperin M.Y."/>
            <person name="Jogler C."/>
        </authorList>
    </citation>
    <scope>NUCLEOTIDE SEQUENCE [LARGE SCALE GENOMIC DNA]</scope>
    <source>
        <strain evidence="2 3">Pla22</strain>
    </source>
</reference>
<keyword evidence="1" id="KW-0732">Signal</keyword>
<dbReference type="Proteomes" id="UP000316598">
    <property type="component" value="Unassembled WGS sequence"/>
</dbReference>
<dbReference type="InterPro" id="IPR028994">
    <property type="entry name" value="Integrin_alpha_N"/>
</dbReference>
<accession>A0A5C5WRT0</accession>
<dbReference type="AlphaFoldDB" id="A0A5C5WRT0"/>
<sequence length="549" mass="61577">MFQPTQFVPPSGASKVLSFTFMSLVIAFTGCDTKSDKARLTQGSHQVSSNASAKQTSLSEDELEGQIESFCGACHGMPRPSSFAKRQWKREIDQGYKLFFKSKRTDLRPPSPKQLVYDYYVERAPEELLIESSTTSDIPFSVGFDRQDIPVLVEGVSLSVSNLRWLTKSYDDAPVSANDGGMLVCDMKRGYVFRANGLRRSSRDLNTVELGLMARYRNVSFIDPTDLDQDGRLDYVIAELGDYLPDDHHRGKVIWLHEDTDGNWQSQTLLYKVGRVASVETADFDGDGAMDIVVAEFGWRETGSLIFLHHQVSDQGNLKFQREVIDERSGAIQVQKCDFNGDGKLDFVTVLSQEHELVVAYLNEGRGQFKPHLIWSAGYPSHGTNGIELVDFDEDGDLDVLCTNGDAFDDYLLKPYFSIQWLENQGSFPFVHHQIAKMQGVHRALPGDFDGDGDLDVVAVSLLPRRIDNKVDVPLDSVILLERDGETFKRHSLESGHMNHATLEVGDFDEDGDLDFATGEFWPDSTERTLSIWWNESEASISLPAKENP</sequence>
<dbReference type="PANTHER" id="PTHR45460">
    <property type="entry name" value="SIMILAR TO CYSTEINE PROTEINASE"/>
    <property type="match status" value="1"/>
</dbReference>
<dbReference type="PANTHER" id="PTHR45460:SF2">
    <property type="entry name" value="ALPHA 1,3 GLUCANASE, GH71 FAMILY (EUROFUNG)"/>
    <property type="match status" value="1"/>
</dbReference>
<dbReference type="SUPFAM" id="SSF69318">
    <property type="entry name" value="Integrin alpha N-terminal domain"/>
    <property type="match status" value="1"/>
</dbReference>
<dbReference type="EMBL" id="SJPI01000001">
    <property type="protein sequence ID" value="TWT52773.1"/>
    <property type="molecule type" value="Genomic_DNA"/>
</dbReference>
<evidence type="ECO:0000313" key="2">
    <source>
        <dbReference type="EMBL" id="TWT52773.1"/>
    </source>
</evidence>
<dbReference type="Pfam" id="PF13517">
    <property type="entry name" value="FG-GAP_3"/>
    <property type="match status" value="2"/>
</dbReference>
<evidence type="ECO:0000256" key="1">
    <source>
        <dbReference type="ARBA" id="ARBA00022729"/>
    </source>
</evidence>